<dbReference type="FunFam" id="3.40.190.10:FF:000064">
    <property type="entry name" value="Prephenate dehydratase"/>
    <property type="match status" value="1"/>
</dbReference>
<dbReference type="AlphaFoldDB" id="A0A024P6S0"/>
<dbReference type="Proteomes" id="UP000028868">
    <property type="component" value="Unassembled WGS sequence"/>
</dbReference>
<keyword evidence="4 10" id="KW-0028">Amino-acid biosynthesis</keyword>
<keyword evidence="7 10" id="KW-0456">Lyase</keyword>
<dbReference type="InterPro" id="IPR001086">
    <property type="entry name" value="Preph_deHydtase"/>
</dbReference>
<dbReference type="InterPro" id="IPR002912">
    <property type="entry name" value="ACT_dom"/>
</dbReference>
<dbReference type="SUPFAM" id="SSF55021">
    <property type="entry name" value="ACT-like"/>
    <property type="match status" value="1"/>
</dbReference>
<reference evidence="14" key="1">
    <citation type="submission" date="2014-03" db="EMBL/GenBank/DDBJ databases">
        <authorList>
            <person name="Urmite Genomes U."/>
        </authorList>
    </citation>
    <scope>NUCLEOTIDE SEQUENCE [LARGE SCALE GENOMIC DNA]</scope>
    <source>
        <strain evidence="14">HD-03</strain>
    </source>
</reference>
<evidence type="ECO:0000259" key="11">
    <source>
        <dbReference type="PROSITE" id="PS51171"/>
    </source>
</evidence>
<gene>
    <name evidence="10 13" type="primary">pheA</name>
    <name evidence="13" type="ORF">BN983_02761</name>
</gene>
<dbReference type="PANTHER" id="PTHR21022">
    <property type="entry name" value="PREPHENATE DEHYDRATASE P PROTEIN"/>
    <property type="match status" value="1"/>
</dbReference>
<evidence type="ECO:0000313" key="13">
    <source>
        <dbReference type="EMBL" id="CDQ24478.1"/>
    </source>
</evidence>
<dbReference type="Gene3D" id="3.30.70.260">
    <property type="match status" value="1"/>
</dbReference>
<feature type="site" description="Essential for prephenate dehydratase activity" evidence="9">
    <location>
        <position position="175"/>
    </location>
</feature>
<dbReference type="Pfam" id="PF00800">
    <property type="entry name" value="PDT"/>
    <property type="match status" value="1"/>
</dbReference>
<evidence type="ECO:0000313" key="14">
    <source>
        <dbReference type="Proteomes" id="UP000028868"/>
    </source>
</evidence>
<name>A0A024P6S0_9BACI</name>
<evidence type="ECO:0000256" key="5">
    <source>
        <dbReference type="ARBA" id="ARBA00023141"/>
    </source>
</evidence>
<dbReference type="EMBL" id="CCDI010000003">
    <property type="protein sequence ID" value="CDQ24478.1"/>
    <property type="molecule type" value="Genomic_DNA"/>
</dbReference>
<dbReference type="NCBIfam" id="NF008865">
    <property type="entry name" value="PRK11898.1"/>
    <property type="match status" value="1"/>
</dbReference>
<dbReference type="GO" id="GO:0004664">
    <property type="term" value="F:prephenate dehydratase activity"/>
    <property type="evidence" value="ECO:0007669"/>
    <property type="project" value="UniProtKB-UniRule"/>
</dbReference>
<evidence type="ECO:0000256" key="7">
    <source>
        <dbReference type="ARBA" id="ARBA00023239"/>
    </source>
</evidence>
<dbReference type="PIRSF" id="PIRSF001500">
    <property type="entry name" value="Chor_mut_pdt_Ppr"/>
    <property type="match status" value="1"/>
</dbReference>
<dbReference type="GO" id="GO:0005737">
    <property type="term" value="C:cytoplasm"/>
    <property type="evidence" value="ECO:0007669"/>
    <property type="project" value="TreeGrafter"/>
</dbReference>
<evidence type="ECO:0000256" key="2">
    <source>
        <dbReference type="ARBA" id="ARBA00013147"/>
    </source>
</evidence>
<dbReference type="GO" id="GO:0009094">
    <property type="term" value="P:L-phenylalanine biosynthetic process"/>
    <property type="evidence" value="ECO:0007669"/>
    <property type="project" value="UniProtKB-UniPathway"/>
</dbReference>
<comment type="pathway">
    <text evidence="1 10">Amino-acid biosynthesis; L-phenylalanine biosynthesis; phenylpyruvate from prephenate: step 1/1.</text>
</comment>
<dbReference type="Gene3D" id="3.40.190.10">
    <property type="entry name" value="Periplasmic binding protein-like II"/>
    <property type="match status" value="2"/>
</dbReference>
<dbReference type="CDD" id="cd13633">
    <property type="entry name" value="PBP2_Sa-PDT_like"/>
    <property type="match status" value="1"/>
</dbReference>
<dbReference type="EC" id="4.2.1.51" evidence="2 10"/>
<evidence type="ECO:0000256" key="6">
    <source>
        <dbReference type="ARBA" id="ARBA00023222"/>
    </source>
</evidence>
<evidence type="ECO:0000256" key="10">
    <source>
        <dbReference type="RuleBase" id="RU361254"/>
    </source>
</evidence>
<evidence type="ECO:0000259" key="12">
    <source>
        <dbReference type="PROSITE" id="PS51671"/>
    </source>
</evidence>
<feature type="domain" description="Prephenate dehydratase" evidence="11">
    <location>
        <begin position="5"/>
        <end position="182"/>
    </location>
</feature>
<comment type="caution">
    <text evidence="13">The sequence shown here is derived from an EMBL/GenBank/DDBJ whole genome shotgun (WGS) entry which is preliminary data.</text>
</comment>
<protein>
    <recommendedName>
        <fullName evidence="3 10">Prephenate dehydratase</fullName>
        <shortName evidence="10">PDT</shortName>
        <ecNumber evidence="2 10">4.2.1.51</ecNumber>
    </recommendedName>
</protein>
<comment type="catalytic activity">
    <reaction evidence="8 10">
        <text>prephenate + H(+) = 3-phenylpyruvate + CO2 + H2O</text>
        <dbReference type="Rhea" id="RHEA:21648"/>
        <dbReference type="ChEBI" id="CHEBI:15377"/>
        <dbReference type="ChEBI" id="CHEBI:15378"/>
        <dbReference type="ChEBI" id="CHEBI:16526"/>
        <dbReference type="ChEBI" id="CHEBI:18005"/>
        <dbReference type="ChEBI" id="CHEBI:29934"/>
        <dbReference type="EC" id="4.2.1.51"/>
    </reaction>
</comment>
<dbReference type="PROSITE" id="PS00858">
    <property type="entry name" value="PREPHENATE_DEHYDR_2"/>
    <property type="match status" value="1"/>
</dbReference>
<evidence type="ECO:0000256" key="3">
    <source>
        <dbReference type="ARBA" id="ARBA00021872"/>
    </source>
</evidence>
<sequence length="291" mass="32235">MSEQRIGYLGPKGTFTKMAVDALFEEGMFVGYENIPACLDAVESGEISTAVVPIENAIEGSVHLTIDYFVHQVNQSIIAELTVPIKQHLLVHSNHHEEEIKKVYSHSHAIAQCHQYLHNHFPNADLEYTNSTGKAAEIVASEGPGVAAIANHLAAEQNGLKFIDTDIHDYDNNHTRFAVIQKVPTTLKVKDHPITKHKTTVMVTLPKDYVGALHQVLAAFAWRKMNLSKIESRPLKTGLGNYFFLIDVDQPYDQVLFPGVQAELEALGCQLKVLGTYPSYQVDVPSPVQKA</sequence>
<dbReference type="InterPro" id="IPR008242">
    <property type="entry name" value="Chor_mutase/pphenate_deHydtase"/>
</dbReference>
<dbReference type="UniPathway" id="UPA00121">
    <property type="reaction ID" value="UER00345"/>
</dbReference>
<evidence type="ECO:0000256" key="4">
    <source>
        <dbReference type="ARBA" id="ARBA00022605"/>
    </source>
</evidence>
<dbReference type="PROSITE" id="PS51171">
    <property type="entry name" value="PREPHENATE_DEHYDR_3"/>
    <property type="match status" value="1"/>
</dbReference>
<dbReference type="SUPFAM" id="SSF53850">
    <property type="entry name" value="Periplasmic binding protein-like II"/>
    <property type="match status" value="1"/>
</dbReference>
<accession>A0A024P6S0</accession>
<dbReference type="PROSITE" id="PS51671">
    <property type="entry name" value="ACT"/>
    <property type="match status" value="1"/>
</dbReference>
<evidence type="ECO:0000256" key="8">
    <source>
        <dbReference type="ARBA" id="ARBA00047848"/>
    </source>
</evidence>
<dbReference type="OrthoDB" id="9802281at2"/>
<feature type="domain" description="ACT" evidence="12">
    <location>
        <begin position="201"/>
        <end position="278"/>
    </location>
</feature>
<dbReference type="InterPro" id="IPR045865">
    <property type="entry name" value="ACT-like_dom_sf"/>
</dbReference>
<evidence type="ECO:0000256" key="9">
    <source>
        <dbReference type="PIRSR" id="PIRSR001500-2"/>
    </source>
</evidence>
<dbReference type="PANTHER" id="PTHR21022:SF19">
    <property type="entry name" value="PREPHENATE DEHYDRATASE-RELATED"/>
    <property type="match status" value="1"/>
</dbReference>
<proteinExistence type="predicted"/>
<organism evidence="13 14">
    <name type="scientific">Halobacillus karajensis</name>
    <dbReference type="NCBI Taxonomy" id="195088"/>
    <lineage>
        <taxon>Bacteria</taxon>
        <taxon>Bacillati</taxon>
        <taxon>Bacillota</taxon>
        <taxon>Bacilli</taxon>
        <taxon>Bacillales</taxon>
        <taxon>Bacillaceae</taxon>
        <taxon>Halobacillus</taxon>
    </lineage>
</organism>
<keyword evidence="6 10" id="KW-0584">Phenylalanine biosynthesis</keyword>
<keyword evidence="14" id="KW-1185">Reference proteome</keyword>
<dbReference type="InterPro" id="IPR018528">
    <property type="entry name" value="Preph_deHydtase_CS"/>
</dbReference>
<dbReference type="RefSeq" id="WP_035509345.1">
    <property type="nucleotide sequence ID" value="NZ_CCDH010000001.1"/>
</dbReference>
<evidence type="ECO:0000256" key="1">
    <source>
        <dbReference type="ARBA" id="ARBA00004741"/>
    </source>
</evidence>
<reference evidence="13 14" key="2">
    <citation type="submission" date="2014-05" db="EMBL/GenBank/DDBJ databases">
        <title>Draft genome sequence of Halobacillus karajensis HK-03.</title>
        <authorList>
            <person name="Khelaifia S."/>
            <person name="Croce O."/>
            <person name="Lagier J.C."/>
            <person name="Raoult D."/>
        </authorList>
    </citation>
    <scope>NUCLEOTIDE SEQUENCE [LARGE SCALE GENOMIC DNA]</scope>
    <source>
        <strain evidence="13 14">HD-03</strain>
    </source>
</reference>
<keyword evidence="5 10" id="KW-0057">Aromatic amino acid biosynthesis</keyword>
<dbReference type="CDD" id="cd04905">
    <property type="entry name" value="ACT_CM-PDT"/>
    <property type="match status" value="1"/>
</dbReference>